<dbReference type="AlphaFoldDB" id="A0A239AQT4"/>
<keyword evidence="2" id="KW-1185">Reference proteome</keyword>
<sequence length="77" mass="8630">MTLNQLSELYGRRWLISPGVGAGWYAIRRGPFSTHMHDLGLSEVRCGTTLADLASGLEIETRLEDQSRQRAPLRMVS</sequence>
<reference evidence="1 2" key="1">
    <citation type="submission" date="2017-06" db="EMBL/GenBank/DDBJ databases">
        <authorList>
            <person name="Kim H.J."/>
            <person name="Triplett B.A."/>
        </authorList>
    </citation>
    <scope>NUCLEOTIDE SEQUENCE [LARGE SCALE GENOMIC DNA]</scope>
    <source>
        <strain evidence="1 2">CGMCC 4.2132</strain>
    </source>
</reference>
<dbReference type="EMBL" id="FZOD01000002">
    <property type="protein sequence ID" value="SNR97293.1"/>
    <property type="molecule type" value="Genomic_DNA"/>
</dbReference>
<dbReference type="Proteomes" id="UP000198282">
    <property type="component" value="Unassembled WGS sequence"/>
</dbReference>
<accession>A0A239AQT4</accession>
<name>A0A239AQT4_9ACTN</name>
<evidence type="ECO:0000313" key="1">
    <source>
        <dbReference type="EMBL" id="SNR97293.1"/>
    </source>
</evidence>
<dbReference type="RefSeq" id="WP_089205455.1">
    <property type="nucleotide sequence ID" value="NZ_FZOD01000002.1"/>
</dbReference>
<gene>
    <name evidence="1" type="ORF">SAMN05216276_100259</name>
</gene>
<dbReference type="OrthoDB" id="3544311at2"/>
<evidence type="ECO:0000313" key="2">
    <source>
        <dbReference type="Proteomes" id="UP000198282"/>
    </source>
</evidence>
<protein>
    <submittedName>
        <fullName evidence="1">Uncharacterized protein</fullName>
    </submittedName>
</protein>
<proteinExistence type="predicted"/>
<organism evidence="1 2">
    <name type="scientific">Streptosporangium subroseum</name>
    <dbReference type="NCBI Taxonomy" id="106412"/>
    <lineage>
        <taxon>Bacteria</taxon>
        <taxon>Bacillati</taxon>
        <taxon>Actinomycetota</taxon>
        <taxon>Actinomycetes</taxon>
        <taxon>Streptosporangiales</taxon>
        <taxon>Streptosporangiaceae</taxon>
        <taxon>Streptosporangium</taxon>
    </lineage>
</organism>